<gene>
    <name evidence="2" type="ORF">HLVA_12540</name>
</gene>
<name>A0AAU9E2R1_9FUSO</name>
<dbReference type="PANTHER" id="PTHR47739">
    <property type="entry name" value="TRNA1(VAL) (ADENINE(37)-N6)-METHYLTRANSFERASE"/>
    <property type="match status" value="1"/>
</dbReference>
<dbReference type="GO" id="GO:0032259">
    <property type="term" value="P:methylation"/>
    <property type="evidence" value="ECO:0007669"/>
    <property type="project" value="InterPro"/>
</dbReference>
<dbReference type="Proteomes" id="UP001321582">
    <property type="component" value="Chromosome"/>
</dbReference>
<organism evidence="2 3">
    <name type="scientific">Haliovirga abyssi</name>
    <dbReference type="NCBI Taxonomy" id="2996794"/>
    <lineage>
        <taxon>Bacteria</taxon>
        <taxon>Fusobacteriati</taxon>
        <taxon>Fusobacteriota</taxon>
        <taxon>Fusobacteriia</taxon>
        <taxon>Fusobacteriales</taxon>
        <taxon>Haliovirgaceae</taxon>
        <taxon>Haliovirga</taxon>
    </lineage>
</organism>
<dbReference type="PANTHER" id="PTHR47739:SF1">
    <property type="entry name" value="TRNA1(VAL) (ADENINE(37)-N6)-METHYLTRANSFERASE"/>
    <property type="match status" value="1"/>
</dbReference>
<reference evidence="2 3" key="1">
    <citation type="submission" date="2022-11" db="EMBL/GenBank/DDBJ databases">
        <title>Haliovirga abyssi gen. nov., sp. nov., a mesophilic fermentative bacterium isolated from the Iheya North hydrothermal field and the proposal of Haliovirgaceae fam. nov.</title>
        <authorList>
            <person name="Miyazaki U."/>
            <person name="Tame A."/>
            <person name="Miyazaki J."/>
            <person name="Takai K."/>
            <person name="Sawayama S."/>
            <person name="Kitajima M."/>
            <person name="Okamoto A."/>
            <person name="Nakagawa S."/>
        </authorList>
    </citation>
    <scope>NUCLEOTIDE SEQUENCE [LARGE SCALE GENOMIC DNA]</scope>
    <source>
        <strain evidence="2 3">IC12</strain>
    </source>
</reference>
<dbReference type="AlphaFoldDB" id="A0AAU9E2R1"/>
<dbReference type="InterPro" id="IPR002052">
    <property type="entry name" value="DNA_methylase_N6_adenine_CS"/>
</dbReference>
<dbReference type="SUPFAM" id="SSF53335">
    <property type="entry name" value="S-adenosyl-L-methionine-dependent methyltransferases"/>
    <property type="match status" value="1"/>
</dbReference>
<dbReference type="RefSeq" id="WP_307903547.1">
    <property type="nucleotide sequence ID" value="NZ_AP027059.1"/>
</dbReference>
<feature type="domain" description="Methyltransferase small" evidence="1">
    <location>
        <begin position="33"/>
        <end position="171"/>
    </location>
</feature>
<proteinExistence type="predicted"/>
<sequence length="240" mass="27813">MKIYEDETLEELTKFNMKIIQKKNGFRFSLDAVLISNFVKIDNKRKINLLDIGTGTGIIPLLLVNNENINTITGVELQENIASMSKRSVLINKLEDKIKIENIDIKDYEVEKKFDMIVTNPPYMKVKNGKVSNNLIKAISRHELKLDLNSLIESSNKVLKDGGSFNIIYRSKRFQELVNVITKHNFHIKRLRFIHTKVDKNAELFMLEAIKNRKKNIAIETPLNVYSENGKYSSEVESYY</sequence>
<dbReference type="InterPro" id="IPR050210">
    <property type="entry name" value="tRNA_Adenine-N(6)_MTase"/>
</dbReference>
<dbReference type="Gene3D" id="3.40.50.150">
    <property type="entry name" value="Vaccinia Virus protein VP39"/>
    <property type="match status" value="1"/>
</dbReference>
<dbReference type="InterPro" id="IPR007848">
    <property type="entry name" value="Small_mtfrase_dom"/>
</dbReference>
<dbReference type="Pfam" id="PF05175">
    <property type="entry name" value="MTS"/>
    <property type="match status" value="1"/>
</dbReference>
<protein>
    <recommendedName>
        <fullName evidence="1">Methyltransferase small domain-containing protein</fullName>
    </recommendedName>
</protein>
<dbReference type="PROSITE" id="PS00092">
    <property type="entry name" value="N6_MTASE"/>
    <property type="match status" value="1"/>
</dbReference>
<dbReference type="CDD" id="cd02440">
    <property type="entry name" value="AdoMet_MTases"/>
    <property type="match status" value="1"/>
</dbReference>
<dbReference type="GO" id="GO:0008757">
    <property type="term" value="F:S-adenosylmethionine-dependent methyltransferase activity"/>
    <property type="evidence" value="ECO:0007669"/>
    <property type="project" value="UniProtKB-ARBA"/>
</dbReference>
<evidence type="ECO:0000313" key="2">
    <source>
        <dbReference type="EMBL" id="BDU50685.1"/>
    </source>
</evidence>
<dbReference type="EMBL" id="AP027059">
    <property type="protein sequence ID" value="BDU50685.1"/>
    <property type="molecule type" value="Genomic_DNA"/>
</dbReference>
<evidence type="ECO:0000259" key="1">
    <source>
        <dbReference type="Pfam" id="PF05175"/>
    </source>
</evidence>
<accession>A0AAU9E2R1</accession>
<evidence type="ECO:0000313" key="3">
    <source>
        <dbReference type="Proteomes" id="UP001321582"/>
    </source>
</evidence>
<dbReference type="GO" id="GO:0008170">
    <property type="term" value="F:N-methyltransferase activity"/>
    <property type="evidence" value="ECO:0007669"/>
    <property type="project" value="UniProtKB-ARBA"/>
</dbReference>
<keyword evidence="3" id="KW-1185">Reference proteome</keyword>
<dbReference type="KEGG" id="haby:HLVA_12540"/>
<dbReference type="InterPro" id="IPR029063">
    <property type="entry name" value="SAM-dependent_MTases_sf"/>
</dbReference>
<dbReference type="GO" id="GO:0003676">
    <property type="term" value="F:nucleic acid binding"/>
    <property type="evidence" value="ECO:0007669"/>
    <property type="project" value="InterPro"/>
</dbReference>